<feature type="transmembrane region" description="Helical" evidence="2">
    <location>
        <begin position="32"/>
        <end position="54"/>
    </location>
</feature>
<dbReference type="EMBL" id="JADIMS010000024">
    <property type="protein sequence ID" value="MBO8449750.1"/>
    <property type="molecule type" value="Genomic_DNA"/>
</dbReference>
<feature type="compositionally biased region" description="Acidic residues" evidence="1">
    <location>
        <begin position="140"/>
        <end position="153"/>
    </location>
</feature>
<feature type="region of interest" description="Disordered" evidence="1">
    <location>
        <begin position="84"/>
        <end position="247"/>
    </location>
</feature>
<proteinExistence type="predicted"/>
<evidence type="ECO:0000313" key="3">
    <source>
        <dbReference type="EMBL" id="MBO8449750.1"/>
    </source>
</evidence>
<evidence type="ECO:0000256" key="2">
    <source>
        <dbReference type="SAM" id="Phobius"/>
    </source>
</evidence>
<keyword evidence="2" id="KW-0472">Membrane</keyword>
<accession>A0A9D9END2</accession>
<evidence type="ECO:0000256" key="1">
    <source>
        <dbReference type="SAM" id="MobiDB-lite"/>
    </source>
</evidence>
<keyword evidence="2" id="KW-0812">Transmembrane</keyword>
<reference evidence="3" key="2">
    <citation type="journal article" date="2021" name="PeerJ">
        <title>Extensive microbial diversity within the chicken gut microbiome revealed by metagenomics and culture.</title>
        <authorList>
            <person name="Gilroy R."/>
            <person name="Ravi A."/>
            <person name="Getino M."/>
            <person name="Pursley I."/>
            <person name="Horton D.L."/>
            <person name="Alikhan N.F."/>
            <person name="Baker D."/>
            <person name="Gharbi K."/>
            <person name="Hall N."/>
            <person name="Watson M."/>
            <person name="Adriaenssens E.M."/>
            <person name="Foster-Nyarko E."/>
            <person name="Jarju S."/>
            <person name="Secka A."/>
            <person name="Antonio M."/>
            <person name="Oren A."/>
            <person name="Chaudhuri R.R."/>
            <person name="La Ragione R."/>
            <person name="Hildebrand F."/>
            <person name="Pallen M.J."/>
        </authorList>
    </citation>
    <scope>NUCLEOTIDE SEQUENCE</scope>
    <source>
        <strain evidence="3">B3-4054</strain>
    </source>
</reference>
<evidence type="ECO:0000313" key="4">
    <source>
        <dbReference type="Proteomes" id="UP000823616"/>
    </source>
</evidence>
<reference evidence="3" key="1">
    <citation type="submission" date="2020-10" db="EMBL/GenBank/DDBJ databases">
        <authorList>
            <person name="Gilroy R."/>
        </authorList>
    </citation>
    <scope>NUCLEOTIDE SEQUENCE</scope>
    <source>
        <strain evidence="3">B3-4054</strain>
    </source>
</reference>
<gene>
    <name evidence="3" type="ORF">IAA96_01440</name>
</gene>
<name>A0A9D9END2_9SPIR</name>
<dbReference type="Proteomes" id="UP000823616">
    <property type="component" value="Unassembled WGS sequence"/>
</dbReference>
<sequence length="262" mass="26793">MSVPKVYVASGALGFGLSFFTGLLSRASFSVVLLRALVFGVVFVLLSLLAGFLLKRFLPELFEETPEPAAADGPLPGAKLDITIQDEENPPGDAPPAADFLPGNRIPAGNTDSAAPSAETRSAEKGDAGAFSGSAVFPEEGVELDTGFDEPLDSGDSGDTGLDDRADAVFPETDSGAGGTSPAAEPAQKGPQDGLDALPDVSEFVPGGGTEAEDLSDGGGDVFQADTYPAENSPFSGSKHENTPDIDAETMAKAIRTVLSKE</sequence>
<comment type="caution">
    <text evidence="3">The sequence shown here is derived from an EMBL/GenBank/DDBJ whole genome shotgun (WGS) entry which is preliminary data.</text>
</comment>
<organism evidence="3 4">
    <name type="scientific">Candidatus Avitreponema avistercoris</name>
    <dbReference type="NCBI Taxonomy" id="2840705"/>
    <lineage>
        <taxon>Bacteria</taxon>
        <taxon>Pseudomonadati</taxon>
        <taxon>Spirochaetota</taxon>
        <taxon>Spirochaetia</taxon>
        <taxon>Spirochaetales</taxon>
        <taxon>Candidatus Avitreponema</taxon>
    </lineage>
</organism>
<protein>
    <submittedName>
        <fullName evidence="3">Uncharacterized protein</fullName>
    </submittedName>
</protein>
<keyword evidence="2" id="KW-1133">Transmembrane helix</keyword>
<feature type="transmembrane region" description="Helical" evidence="2">
    <location>
        <begin position="6"/>
        <end position="25"/>
    </location>
</feature>
<dbReference type="AlphaFoldDB" id="A0A9D9END2"/>